<evidence type="ECO:0000313" key="2">
    <source>
        <dbReference type="Proteomes" id="UP000061018"/>
    </source>
</evidence>
<proteinExistence type="predicted"/>
<dbReference type="AlphaFoldDB" id="A0A0K2ASP7"/>
<protein>
    <submittedName>
        <fullName evidence="1">Uncharacterized protein</fullName>
    </submittedName>
</protein>
<name>A0A0K2ASP7_STRA7</name>
<accession>A0A0K2ASP7</accession>
<dbReference type="EMBL" id="CP012382">
    <property type="protein sequence ID" value="AKZ56009.1"/>
    <property type="molecule type" value="Genomic_DNA"/>
</dbReference>
<evidence type="ECO:0000313" key="1">
    <source>
        <dbReference type="EMBL" id="AKZ56009.1"/>
    </source>
</evidence>
<organism evidence="1 2">
    <name type="scientific">Streptomyces ambofaciens (strain ATCC 23877 / 3486 / DSM 40053 / JCM 4204 / NBRC 12836 / NRRL B-2516)</name>
    <dbReference type="NCBI Taxonomy" id="278992"/>
    <lineage>
        <taxon>Bacteria</taxon>
        <taxon>Bacillati</taxon>
        <taxon>Actinomycetota</taxon>
        <taxon>Actinomycetes</taxon>
        <taxon>Kitasatosporales</taxon>
        <taxon>Streptomycetaceae</taxon>
        <taxon>Streptomyces</taxon>
    </lineage>
</organism>
<dbReference type="KEGG" id="samb:SAM23877_2960"/>
<gene>
    <name evidence="1" type="ORF">SAM23877_2960</name>
</gene>
<dbReference type="Proteomes" id="UP000061018">
    <property type="component" value="Chromosome"/>
</dbReference>
<reference evidence="2" key="1">
    <citation type="journal article" date="2015" name="J. Biotechnol.">
        <title>Complete genome sequence of Streptomyces ambofaciens ATCC 23877, the spiramycin producer.</title>
        <authorList>
            <person name="Thibessard A."/>
            <person name="Haas D."/>
            <person name="Gerbaud C."/>
            <person name="Aigle B."/>
            <person name="Lautru S."/>
            <person name="Pernodet J.L."/>
            <person name="Leblond P."/>
        </authorList>
    </citation>
    <scope>NUCLEOTIDE SEQUENCE [LARGE SCALE GENOMIC DNA]</scope>
    <source>
        <strain evidence="2">ATCC 23877 / 3486 / DSM 40053 / JCM 4204 / NBRC 12836 / NRRL B-2516</strain>
    </source>
</reference>
<sequence length="36" mass="3760">MLLRADPDPHLPARAAEAAVLAAGADDFSVRREEGA</sequence>